<sequence>MVRLSWRVVMSFKRALTITFSLLITILLGLVVTMKSLSNAIENVATTEHERYESQILAHRLQQSSENLTRMARSYIATGDAVYKQRFHQILAIRSGTLHEPMQYSKASWGWEMPGTYHTTMPGTPVSIEDRVKKANCTEQEITILRECKQLSDLLAEIEISAMDAIDLGMKDPDYTVDGKTPKEWAEQQVYGESYRSFKEAILTQVDHFIQSIEYRTANDVAKARSQQRAIHLLTWVLAFFAVALCVAAYFQITRRVVNPISSISKQAEQVSQGNYSSHPEIQSYSEIKSLALSFNQMTSAIQRDLRRRDKDHKELVSTKHAVEVAYGRMKKDLEAAAKVQRSLLPEVMPEAPGFDFAYSYLPCEELAGDTLNVLDLDDDHIALYLVDVSGHGVQAALLAATLSHVLSPIRHESSVIWSTDQATDTTYVTPPVRVAEQLNTLFPYDPELNQYFTLHYGVLNKSDLTYRFVSCGHPKPVLLRHNLPPQTIQAKGPGIGLLPAPVFEEKEIQLTASDRIFFFSDGVLEAPNNQGMEFQENGLYSHIQQHLDVPIKQHIQQIFKDVLEWSGGQKLDDISAVAIEVRPEVN</sequence>
<accession>A0ABP9V325</accession>
<keyword evidence="2" id="KW-1133">Transmembrane helix</keyword>
<evidence type="ECO:0000256" key="2">
    <source>
        <dbReference type="SAM" id="Phobius"/>
    </source>
</evidence>
<organism evidence="4 5">
    <name type="scientific">Rubritalea halochordaticola</name>
    <dbReference type="NCBI Taxonomy" id="714537"/>
    <lineage>
        <taxon>Bacteria</taxon>
        <taxon>Pseudomonadati</taxon>
        <taxon>Verrucomicrobiota</taxon>
        <taxon>Verrucomicrobiia</taxon>
        <taxon>Verrucomicrobiales</taxon>
        <taxon>Rubritaleaceae</taxon>
        <taxon>Rubritalea</taxon>
    </lineage>
</organism>
<dbReference type="InterPro" id="IPR052016">
    <property type="entry name" value="Bact_Sigma-Reg"/>
</dbReference>
<protein>
    <recommendedName>
        <fullName evidence="3">HAMP domain-containing protein</fullName>
    </recommendedName>
</protein>
<proteinExistence type="predicted"/>
<feature type="transmembrane region" description="Helical" evidence="2">
    <location>
        <begin position="233"/>
        <end position="253"/>
    </location>
</feature>
<reference evidence="4 5" key="1">
    <citation type="submission" date="2024-02" db="EMBL/GenBank/DDBJ databases">
        <title>Rubritalea halochordaticola NBRC 107102.</title>
        <authorList>
            <person name="Ichikawa N."/>
            <person name="Katano-Makiyama Y."/>
            <person name="Hidaka K."/>
        </authorList>
    </citation>
    <scope>NUCLEOTIDE SEQUENCE [LARGE SCALE GENOMIC DNA]</scope>
    <source>
        <strain evidence="4 5">NBRC 107102</strain>
    </source>
</reference>
<name>A0ABP9V325_9BACT</name>
<evidence type="ECO:0000313" key="4">
    <source>
        <dbReference type="EMBL" id="GAA5496963.1"/>
    </source>
</evidence>
<dbReference type="Pfam" id="PF07228">
    <property type="entry name" value="SpoIIE"/>
    <property type="match status" value="1"/>
</dbReference>
<gene>
    <name evidence="4" type="ORF">Rhal01_03151</name>
</gene>
<dbReference type="InterPro" id="IPR036457">
    <property type="entry name" value="PPM-type-like_dom_sf"/>
</dbReference>
<dbReference type="PROSITE" id="PS50885">
    <property type="entry name" value="HAMP"/>
    <property type="match status" value="1"/>
</dbReference>
<dbReference type="PANTHER" id="PTHR43156:SF2">
    <property type="entry name" value="STAGE II SPORULATION PROTEIN E"/>
    <property type="match status" value="1"/>
</dbReference>
<dbReference type="Gene3D" id="3.60.40.10">
    <property type="entry name" value="PPM-type phosphatase domain"/>
    <property type="match status" value="1"/>
</dbReference>
<dbReference type="Gene3D" id="6.10.340.10">
    <property type="match status" value="1"/>
</dbReference>
<evidence type="ECO:0000313" key="5">
    <source>
        <dbReference type="Proteomes" id="UP001424741"/>
    </source>
</evidence>
<dbReference type="SMART" id="SM00331">
    <property type="entry name" value="PP2C_SIG"/>
    <property type="match status" value="1"/>
</dbReference>
<dbReference type="InterPro" id="IPR003660">
    <property type="entry name" value="HAMP_dom"/>
</dbReference>
<keyword evidence="2" id="KW-0812">Transmembrane</keyword>
<dbReference type="PANTHER" id="PTHR43156">
    <property type="entry name" value="STAGE II SPORULATION PROTEIN E-RELATED"/>
    <property type="match status" value="1"/>
</dbReference>
<feature type="domain" description="HAMP" evidence="3">
    <location>
        <begin position="255"/>
        <end position="307"/>
    </location>
</feature>
<keyword evidence="5" id="KW-1185">Reference proteome</keyword>
<dbReference type="InterPro" id="IPR001932">
    <property type="entry name" value="PPM-type_phosphatase-like_dom"/>
</dbReference>
<evidence type="ECO:0000259" key="3">
    <source>
        <dbReference type="PROSITE" id="PS50885"/>
    </source>
</evidence>
<dbReference type="Proteomes" id="UP001424741">
    <property type="component" value="Unassembled WGS sequence"/>
</dbReference>
<comment type="caution">
    <text evidence="4">The sequence shown here is derived from an EMBL/GenBank/DDBJ whole genome shotgun (WGS) entry which is preliminary data.</text>
</comment>
<dbReference type="SMART" id="SM00304">
    <property type="entry name" value="HAMP"/>
    <property type="match status" value="1"/>
</dbReference>
<dbReference type="Pfam" id="PF00672">
    <property type="entry name" value="HAMP"/>
    <property type="match status" value="1"/>
</dbReference>
<dbReference type="EMBL" id="BAABRL010000011">
    <property type="protein sequence ID" value="GAA5496963.1"/>
    <property type="molecule type" value="Genomic_DNA"/>
</dbReference>
<dbReference type="CDD" id="cd06225">
    <property type="entry name" value="HAMP"/>
    <property type="match status" value="1"/>
</dbReference>
<keyword evidence="2" id="KW-0472">Membrane</keyword>
<keyword evidence="1" id="KW-0378">Hydrolase</keyword>
<evidence type="ECO:0000256" key="1">
    <source>
        <dbReference type="ARBA" id="ARBA00022801"/>
    </source>
</evidence>
<dbReference type="SUPFAM" id="SSF158472">
    <property type="entry name" value="HAMP domain-like"/>
    <property type="match status" value="1"/>
</dbReference>